<keyword evidence="3" id="KW-1185">Reference proteome</keyword>
<evidence type="ECO:0000256" key="1">
    <source>
        <dbReference type="SAM" id="SignalP"/>
    </source>
</evidence>
<protein>
    <submittedName>
        <fullName evidence="2">Uncharacterized protein</fullName>
    </submittedName>
</protein>
<organism evidence="2 3">
    <name type="scientific">Streptacidiphilus jiangxiensis</name>
    <dbReference type="NCBI Taxonomy" id="235985"/>
    <lineage>
        <taxon>Bacteria</taxon>
        <taxon>Bacillati</taxon>
        <taxon>Actinomycetota</taxon>
        <taxon>Actinomycetes</taxon>
        <taxon>Kitasatosporales</taxon>
        <taxon>Streptomycetaceae</taxon>
        <taxon>Streptacidiphilus</taxon>
    </lineage>
</organism>
<dbReference type="AlphaFoldDB" id="A0A1H7SSF2"/>
<evidence type="ECO:0000313" key="2">
    <source>
        <dbReference type="EMBL" id="SEL75501.1"/>
    </source>
</evidence>
<feature type="chain" id="PRO_5010187341" evidence="1">
    <location>
        <begin position="34"/>
        <end position="153"/>
    </location>
</feature>
<name>A0A1H7SSF2_STRJI</name>
<feature type="signal peptide" evidence="1">
    <location>
        <begin position="1"/>
        <end position="33"/>
    </location>
</feature>
<reference evidence="3" key="1">
    <citation type="submission" date="2016-10" db="EMBL/GenBank/DDBJ databases">
        <authorList>
            <person name="Varghese N."/>
        </authorList>
    </citation>
    <scope>NUCLEOTIDE SEQUENCE [LARGE SCALE GENOMIC DNA]</scope>
    <source>
        <strain evidence="3">DSM 45096 / BCRC 16803 / CGMCC 4.1857 / CIP 109030 / JCM 12277 / KCTC 19219 / NBRC 100920 / 33214</strain>
    </source>
</reference>
<keyword evidence="1" id="KW-0732">Signal</keyword>
<evidence type="ECO:0000313" key="3">
    <source>
        <dbReference type="Proteomes" id="UP000183015"/>
    </source>
</evidence>
<dbReference type="EMBL" id="FOAZ01000012">
    <property type="protein sequence ID" value="SEL75501.1"/>
    <property type="molecule type" value="Genomic_DNA"/>
</dbReference>
<gene>
    <name evidence="2" type="ORF">SAMN05414137_112197</name>
</gene>
<proteinExistence type="predicted"/>
<dbReference type="Proteomes" id="UP000183015">
    <property type="component" value="Unassembled WGS sequence"/>
</dbReference>
<dbReference type="RefSeq" id="WP_042458681.1">
    <property type="nucleotide sequence ID" value="NZ_BBPN01000054.1"/>
</dbReference>
<accession>A0A1H7SSF2</accession>
<sequence length="153" mass="15058">MQLPRLLSGAMAGTALAALATAGGLAVAAPASAATSANICRSGSVPNDGEYVLPCIYGNGGKSIYGLADISGSNHTSVNLCVDIINASTGAVVPGTATCAYVSDAANGGSVTTSWVSPGYGTYVSHAWFTSPTYYDGGESGRLSITVGCPPAC</sequence>